<reference evidence="8" key="1">
    <citation type="submission" date="2022-11" db="UniProtKB">
        <authorList>
            <consortium name="WormBaseParasite"/>
        </authorList>
    </citation>
    <scope>IDENTIFICATION</scope>
</reference>
<sequence>MAFIQTLLPFVVLVAINIIIVKRLSAVHTIEKQHMQKLQQAQALPPTPKSSASLNPFHELRRASMKKLSFSRIRMPASVRNAVYTTMAIVASYLICNTLHLALTVLERSKASILEDKEDSLKASTFYTFFGDSVSALYMVTSAIRILIYCKCNPVVKQQVVETLENIFSHPKCHHDDVTKVKPTQCFITIENDKFSSQYPSEEV</sequence>
<evidence type="ECO:0000256" key="3">
    <source>
        <dbReference type="ARBA" id="ARBA00022989"/>
    </source>
</evidence>
<dbReference type="InterPro" id="IPR017452">
    <property type="entry name" value="GPCR_Rhodpsn_7TM"/>
</dbReference>
<dbReference type="GO" id="GO:0016020">
    <property type="term" value="C:membrane"/>
    <property type="evidence" value="ECO:0007669"/>
    <property type="project" value="UniProtKB-SubCell"/>
</dbReference>
<dbReference type="PANTHER" id="PTHR46709">
    <property type="entry name" value="PROTEIN CBG23488-RELATED"/>
    <property type="match status" value="1"/>
</dbReference>
<evidence type="ECO:0000256" key="4">
    <source>
        <dbReference type="ARBA" id="ARBA00023136"/>
    </source>
</evidence>
<dbReference type="Gene3D" id="1.20.1070.10">
    <property type="entry name" value="Rhodopsin 7-helix transmembrane proteins"/>
    <property type="match status" value="1"/>
</dbReference>
<organism evidence="7 8">
    <name type="scientific">Panagrolaimus superbus</name>
    <dbReference type="NCBI Taxonomy" id="310955"/>
    <lineage>
        <taxon>Eukaryota</taxon>
        <taxon>Metazoa</taxon>
        <taxon>Ecdysozoa</taxon>
        <taxon>Nematoda</taxon>
        <taxon>Chromadorea</taxon>
        <taxon>Rhabditida</taxon>
        <taxon>Tylenchina</taxon>
        <taxon>Panagrolaimomorpha</taxon>
        <taxon>Panagrolaimoidea</taxon>
        <taxon>Panagrolaimidae</taxon>
        <taxon>Panagrolaimus</taxon>
    </lineage>
</organism>
<keyword evidence="3 5" id="KW-1133">Transmembrane helix</keyword>
<dbReference type="SUPFAM" id="SSF81321">
    <property type="entry name" value="Family A G protein-coupled receptor-like"/>
    <property type="match status" value="1"/>
</dbReference>
<evidence type="ECO:0000256" key="2">
    <source>
        <dbReference type="ARBA" id="ARBA00022692"/>
    </source>
</evidence>
<dbReference type="PANTHER" id="PTHR46709:SF14">
    <property type="entry name" value="G-PROTEIN COUPLED RECEPTORS FAMILY 1 PROFILE DOMAIN-CONTAINING PROTEIN"/>
    <property type="match status" value="1"/>
</dbReference>
<accession>A0A914XSR3</accession>
<keyword evidence="7" id="KW-1185">Reference proteome</keyword>
<feature type="transmembrane region" description="Helical" evidence="5">
    <location>
        <begin position="126"/>
        <end position="148"/>
    </location>
</feature>
<evidence type="ECO:0000259" key="6">
    <source>
        <dbReference type="PROSITE" id="PS50262"/>
    </source>
</evidence>
<dbReference type="Proteomes" id="UP000887577">
    <property type="component" value="Unplaced"/>
</dbReference>
<dbReference type="AlphaFoldDB" id="A0A914XSR3"/>
<evidence type="ECO:0000256" key="5">
    <source>
        <dbReference type="SAM" id="Phobius"/>
    </source>
</evidence>
<comment type="subcellular location">
    <subcellularLocation>
        <location evidence="1">Membrane</location>
    </subcellularLocation>
</comment>
<evidence type="ECO:0000256" key="1">
    <source>
        <dbReference type="ARBA" id="ARBA00004370"/>
    </source>
</evidence>
<feature type="transmembrane region" description="Helical" evidence="5">
    <location>
        <begin position="82"/>
        <end position="106"/>
    </location>
</feature>
<keyword evidence="2 5" id="KW-0812">Transmembrane</keyword>
<name>A0A914XSR3_9BILA</name>
<dbReference type="PROSITE" id="PS50262">
    <property type="entry name" value="G_PROTEIN_RECEP_F1_2"/>
    <property type="match status" value="1"/>
</dbReference>
<evidence type="ECO:0000313" key="7">
    <source>
        <dbReference type="Proteomes" id="UP000887577"/>
    </source>
</evidence>
<proteinExistence type="predicted"/>
<protein>
    <submittedName>
        <fullName evidence="8">G-protein coupled receptors family 1 profile domain-containing protein</fullName>
    </submittedName>
</protein>
<feature type="domain" description="G-protein coupled receptors family 1 profile" evidence="6">
    <location>
        <begin position="1"/>
        <end position="149"/>
    </location>
</feature>
<feature type="transmembrane region" description="Helical" evidence="5">
    <location>
        <begin position="6"/>
        <end position="25"/>
    </location>
</feature>
<evidence type="ECO:0000313" key="8">
    <source>
        <dbReference type="WBParaSite" id="PSU_v2.g11012.t1"/>
    </source>
</evidence>
<keyword evidence="4 5" id="KW-0472">Membrane</keyword>
<dbReference type="WBParaSite" id="PSU_v2.g11012.t1">
    <property type="protein sequence ID" value="PSU_v2.g11012.t1"/>
    <property type="gene ID" value="PSU_v2.g11012"/>
</dbReference>